<dbReference type="Proteomes" id="UP001596978">
    <property type="component" value="Unassembled WGS sequence"/>
</dbReference>
<dbReference type="Gene3D" id="2.60.120.200">
    <property type="match status" value="1"/>
</dbReference>
<sequence>MIQKTMYLLGVFVLSSCSKTTSNSTDSNQGPQSPEATAEWQLIFEENFDDPSLANWNPWNAGAFNNEIQLYRSAQLSTDNGILTIAAERMAIEGPTNPFDNTPKDFEYVSGRIESKSLYGPSNVAGHRSYRFTARIKLPKGNGMWPAFWSYGNEWPTNGEIDILEARGNRPMEFQSNIFYGTQPGVPLTMDAVTAKLHEMNVDLTEDYHEYEAIWTENQLRIIFDNEIIHTYHANPQNYIRALFGKKHRIVLNVAVGGVFFNNTNTNDFADDATMQIDWVRVYRQ</sequence>
<dbReference type="RefSeq" id="WP_386406783.1">
    <property type="nucleotide sequence ID" value="NZ_JBHTJH010000004.1"/>
</dbReference>
<comment type="caution">
    <text evidence="3">The sequence shown here is derived from an EMBL/GenBank/DDBJ whole genome shotgun (WGS) entry which is preliminary data.</text>
</comment>
<dbReference type="SUPFAM" id="SSF49899">
    <property type="entry name" value="Concanavalin A-like lectins/glucanases"/>
    <property type="match status" value="1"/>
</dbReference>
<evidence type="ECO:0000313" key="4">
    <source>
        <dbReference type="Proteomes" id="UP001596978"/>
    </source>
</evidence>
<keyword evidence="4" id="KW-1185">Reference proteome</keyword>
<dbReference type="Pfam" id="PF00722">
    <property type="entry name" value="Glyco_hydro_16"/>
    <property type="match status" value="1"/>
</dbReference>
<reference evidence="4" key="1">
    <citation type="journal article" date="2019" name="Int. J. Syst. Evol. Microbiol.">
        <title>The Global Catalogue of Microorganisms (GCM) 10K type strain sequencing project: providing services to taxonomists for standard genome sequencing and annotation.</title>
        <authorList>
            <consortium name="The Broad Institute Genomics Platform"/>
            <consortium name="The Broad Institute Genome Sequencing Center for Infectious Disease"/>
            <person name="Wu L."/>
            <person name="Ma J."/>
        </authorList>
    </citation>
    <scope>NUCLEOTIDE SEQUENCE [LARGE SCALE GENOMIC DNA]</scope>
    <source>
        <strain evidence="4">CCUG 62952</strain>
    </source>
</reference>
<organism evidence="3 4">
    <name type="scientific">Sungkyunkwania multivorans</name>
    <dbReference type="NCBI Taxonomy" id="1173618"/>
    <lineage>
        <taxon>Bacteria</taxon>
        <taxon>Pseudomonadati</taxon>
        <taxon>Bacteroidota</taxon>
        <taxon>Flavobacteriia</taxon>
        <taxon>Flavobacteriales</taxon>
        <taxon>Flavobacteriaceae</taxon>
        <taxon>Sungkyunkwania</taxon>
    </lineage>
</organism>
<evidence type="ECO:0000256" key="1">
    <source>
        <dbReference type="ARBA" id="ARBA00006865"/>
    </source>
</evidence>
<dbReference type="PANTHER" id="PTHR10963">
    <property type="entry name" value="GLYCOSYL HYDROLASE-RELATED"/>
    <property type="match status" value="1"/>
</dbReference>
<name>A0ABW3CYH0_9FLAO</name>
<dbReference type="InterPro" id="IPR050546">
    <property type="entry name" value="Glycosyl_Hydrlase_16"/>
</dbReference>
<evidence type="ECO:0000259" key="2">
    <source>
        <dbReference type="PROSITE" id="PS51762"/>
    </source>
</evidence>
<gene>
    <name evidence="3" type="ORF">ACFQ1M_08470</name>
</gene>
<dbReference type="EMBL" id="JBHTJH010000004">
    <property type="protein sequence ID" value="MFD0862242.1"/>
    <property type="molecule type" value="Genomic_DNA"/>
</dbReference>
<proteinExistence type="inferred from homology"/>
<dbReference type="InterPro" id="IPR000757">
    <property type="entry name" value="Beta-glucanase-like"/>
</dbReference>
<dbReference type="PROSITE" id="PS51762">
    <property type="entry name" value="GH16_2"/>
    <property type="match status" value="1"/>
</dbReference>
<feature type="domain" description="GH16" evidence="2">
    <location>
        <begin position="25"/>
        <end position="285"/>
    </location>
</feature>
<evidence type="ECO:0000313" key="3">
    <source>
        <dbReference type="EMBL" id="MFD0862242.1"/>
    </source>
</evidence>
<accession>A0ABW3CYH0</accession>
<dbReference type="InterPro" id="IPR013320">
    <property type="entry name" value="ConA-like_dom_sf"/>
</dbReference>
<dbReference type="PROSITE" id="PS51257">
    <property type="entry name" value="PROKAR_LIPOPROTEIN"/>
    <property type="match status" value="1"/>
</dbReference>
<protein>
    <submittedName>
        <fullName evidence="3">Family 16 glycosylhydrolase</fullName>
    </submittedName>
</protein>
<dbReference type="PANTHER" id="PTHR10963:SF24">
    <property type="entry name" value="GLYCOSIDASE C21B10.07-RELATED"/>
    <property type="match status" value="1"/>
</dbReference>
<dbReference type="CDD" id="cd08023">
    <property type="entry name" value="GH16_laminarinase_like"/>
    <property type="match status" value="1"/>
</dbReference>
<comment type="similarity">
    <text evidence="1">Belongs to the glycosyl hydrolase 16 family.</text>
</comment>